<organism evidence="2 3">
    <name type="scientific">Oikopleura dioica</name>
    <name type="common">Tunicate</name>
    <dbReference type="NCBI Taxonomy" id="34765"/>
    <lineage>
        <taxon>Eukaryota</taxon>
        <taxon>Metazoa</taxon>
        <taxon>Chordata</taxon>
        <taxon>Tunicata</taxon>
        <taxon>Appendicularia</taxon>
        <taxon>Copelata</taxon>
        <taxon>Oikopleuridae</taxon>
        <taxon>Oikopleura</taxon>
    </lineage>
</organism>
<evidence type="ECO:0000313" key="2">
    <source>
        <dbReference type="EMBL" id="CAG5107852.1"/>
    </source>
</evidence>
<feature type="region of interest" description="Disordered" evidence="1">
    <location>
        <begin position="520"/>
        <end position="587"/>
    </location>
</feature>
<reference evidence="2 3" key="1">
    <citation type="submission" date="2021-04" db="EMBL/GenBank/DDBJ databases">
        <authorList>
            <person name="Bliznina A."/>
        </authorList>
    </citation>
    <scope>NUCLEOTIDE SEQUENCE [LARGE SCALE GENOMIC DNA]</scope>
</reference>
<proteinExistence type="predicted"/>
<name>A0ABN7SZV0_OIKDI</name>
<evidence type="ECO:0000256" key="1">
    <source>
        <dbReference type="SAM" id="MobiDB-lite"/>
    </source>
</evidence>
<gene>
    <name evidence="2" type="ORF">OKIOD_LOCUS12282</name>
</gene>
<feature type="compositionally biased region" description="Acidic residues" evidence="1">
    <location>
        <begin position="578"/>
        <end position="587"/>
    </location>
</feature>
<accession>A0ABN7SZV0</accession>
<protein>
    <submittedName>
        <fullName evidence="2">Oidioi.mRNA.OKI2018_I69.chr1.g3517.t1.cds</fullName>
    </submittedName>
</protein>
<dbReference type="Proteomes" id="UP001158576">
    <property type="component" value="Chromosome 1"/>
</dbReference>
<dbReference type="EMBL" id="OU015566">
    <property type="protein sequence ID" value="CAG5107852.1"/>
    <property type="molecule type" value="Genomic_DNA"/>
</dbReference>
<sequence length="587" mass="64582">MKIYKGWNANAMDRPAATNKATKLGFWLSNTAATIVQPNLHAALAAINEKLSKIRLAAGPLGLDYHVSHPKAGIIFQLKVGDWIEEAINDDIPPALVDSLAIVTEQFETIYFLSSTAVLMGALDDIVPPRANAGDDPGKMLIPSGIYLAEELINDQNLTTQSMEEEINDSNSIILSILKNSGRDAVKSWFSKYNAGPIPFEADELLAEWFKPEPLNCTDLRAIVQAITKSNVCLLDGPFKRPAGAPIWSVPTGLTLPHILHHPSPLVAPNQDILDVAVQSNSLTKLTTKVTNPMLLSPLLLSYYTSNRHVLELGLIASEDYVNTVGRLLKIKAGLIHAKLKACLVFNRFIRNCGEPLSGAIPTGKALDTITESMLKRPANELRIARQNCVSNDAMFLKPKRLAIALAQNNITRTTWEEVLMEVYGANPAIIDQVKAQLRTEHYPCFEEWFTKKLTLEKWEPGEAQILKHDINGALFQLLTESNEVWATNDLLERAILRITGASGIAASVTEEITLLAERRRGSARSINPPELSLIPGSSNMDSDPDESDNGKTPPPKKRKINPCSAGKTPMKLNQYQDSEEDDDDPR</sequence>
<evidence type="ECO:0000313" key="3">
    <source>
        <dbReference type="Proteomes" id="UP001158576"/>
    </source>
</evidence>
<keyword evidence="3" id="KW-1185">Reference proteome</keyword>